<organism evidence="2 3">
    <name type="scientific">Nocardia yunnanensis</name>
    <dbReference type="NCBI Taxonomy" id="2382165"/>
    <lineage>
        <taxon>Bacteria</taxon>
        <taxon>Bacillati</taxon>
        <taxon>Actinomycetota</taxon>
        <taxon>Actinomycetes</taxon>
        <taxon>Mycobacteriales</taxon>
        <taxon>Nocardiaceae</taxon>
        <taxon>Nocardia</taxon>
    </lineage>
</organism>
<dbReference type="EMBL" id="CP032568">
    <property type="protein sequence ID" value="AYF77470.1"/>
    <property type="molecule type" value="Genomic_DNA"/>
</dbReference>
<keyword evidence="3" id="KW-1185">Reference proteome</keyword>
<dbReference type="OrthoDB" id="1187707at2"/>
<reference evidence="2 3" key="1">
    <citation type="submission" date="2018-09" db="EMBL/GenBank/DDBJ databases">
        <title>Nocardia yunnanensis sp. nov., an actinomycete isolated from a soil sample.</title>
        <authorList>
            <person name="Zhang J."/>
        </authorList>
    </citation>
    <scope>NUCLEOTIDE SEQUENCE [LARGE SCALE GENOMIC DNA]</scope>
    <source>
        <strain evidence="2 3">CFHS0054</strain>
    </source>
</reference>
<dbReference type="RefSeq" id="WP_120741968.1">
    <property type="nucleotide sequence ID" value="NZ_CP032568.1"/>
</dbReference>
<name>A0A386ZJA9_9NOCA</name>
<sequence>MLTPDQKLALSEGRDVPNLPAEVQDYYKEFFAHAGKDGLLALNDRLDARTAPGPEHPVDTVAASQQTALASGMLAVTNEHLGTGTTPDGKLVSAGSYTNLPADVRQLISGREQEYDSPKANFEANRQCMADRTRLADLLSHADQDVTGGRTFSTELARQGASMAAFIDGVDETGGILPPGFRGDEHDAIKNGAAQFLGVGLRNHEADYQLLTGLDVNTGTKLPADLSFGATGNDYATHRNYNPTKFIQTVINHDWGDGDRGKLASGLYDWTPEHIHDPGAEGELARKTIAALPDAFAPKHGASLVVAEDGKTYFQHTVDAFNKNPELANALARVSASNIDAFSQVDHPRGVAGPAVPLELDGAERMAFLSSQTHDGRATLDLARQQYENAVLYKLTHGGDLGGISPHDAVQQLAGLDAHINNAERNAQIYQTSNEIAHKNEQAQQAHDDKQQIADTVKGLVDSVPLPGGNATGAVKSVFEDRACQALMEGINPQPRPETVQFPSGEKAMMDGAQDFRDLLDQFVKESPPADPRTIDDFHETYANQYGRIVQSNLVKDNGDLEQLIRGGAQAPENPTQKK</sequence>
<gene>
    <name evidence="2" type="ORF">D7D52_30765</name>
</gene>
<feature type="domain" description="TPR repeat" evidence="1">
    <location>
        <begin position="2"/>
        <end position="270"/>
    </location>
</feature>
<evidence type="ECO:0000259" key="1">
    <source>
        <dbReference type="Pfam" id="PF23275"/>
    </source>
</evidence>
<dbReference type="KEGG" id="nyu:D7D52_30765"/>
<evidence type="ECO:0000313" key="3">
    <source>
        <dbReference type="Proteomes" id="UP000267164"/>
    </source>
</evidence>
<accession>A0A386ZJA9</accession>
<evidence type="ECO:0000313" key="2">
    <source>
        <dbReference type="EMBL" id="AYF77470.1"/>
    </source>
</evidence>
<proteinExistence type="predicted"/>
<dbReference type="AlphaFoldDB" id="A0A386ZJA9"/>
<dbReference type="Pfam" id="PF23275">
    <property type="entry name" value="TPR_23"/>
    <property type="match status" value="1"/>
</dbReference>
<dbReference type="InterPro" id="IPR057037">
    <property type="entry name" value="TPR_rep_actino"/>
</dbReference>
<protein>
    <recommendedName>
        <fullName evidence="1">TPR repeat domain-containing protein</fullName>
    </recommendedName>
</protein>
<dbReference type="Proteomes" id="UP000267164">
    <property type="component" value="Chromosome"/>
</dbReference>